<feature type="signal peptide" evidence="4">
    <location>
        <begin position="1"/>
        <end position="20"/>
    </location>
</feature>
<proteinExistence type="predicted"/>
<dbReference type="PANTHER" id="PTHR10272">
    <property type="entry name" value="PLATELET-ACTIVATING FACTOR ACETYLHYDROLASE"/>
    <property type="match status" value="1"/>
</dbReference>
<dbReference type="RefSeq" id="WP_372122474.1">
    <property type="nucleotide sequence ID" value="NZ_JBFSSG010000005.1"/>
</dbReference>
<dbReference type="EMBL" id="JBFSSG010000005">
    <property type="protein sequence ID" value="MEZ8720283.1"/>
    <property type="molecule type" value="Genomic_DNA"/>
</dbReference>
<accession>A0ABV4MT05</accession>
<dbReference type="GO" id="GO:0016787">
    <property type="term" value="F:hydrolase activity"/>
    <property type="evidence" value="ECO:0007669"/>
    <property type="project" value="UniProtKB-KW"/>
</dbReference>
<keyword evidence="1 6" id="KW-0378">Hydrolase</keyword>
<protein>
    <submittedName>
        <fullName evidence="6">Alpha/beta hydrolase family protein</fullName>
    </submittedName>
</protein>
<evidence type="ECO:0000256" key="1">
    <source>
        <dbReference type="ARBA" id="ARBA00022801"/>
    </source>
</evidence>
<evidence type="ECO:0000256" key="4">
    <source>
        <dbReference type="SAM" id="SignalP"/>
    </source>
</evidence>
<keyword evidence="7" id="KW-1185">Reference proteome</keyword>
<sequence length="347" mass="38357">MNWTHLLFIPLLLLCNSAVAFDVGFTQVTLTDDPNRPLNTAIWYPTSDKSDTTLIGDNPAFIGTQVIKDAQIQSGTFPVILLSHGYRGNWRNQNWLATKLASRGYIVAAAEHPGTTSFDQSPEQAAKWWERPRDVSRMLDYLLSETSWKQSTNADNITAIGHSLGGWTVMQLAGAKIDRATFKSECKQYNNPRTCGLAEELGLSKVQATEPNNKDLSDPRIQRVVSLDLGLARSFSVNSLKGINVPTLILAAGIDIGDLPQALESGYIAEHMPLNLRRYKVYENATHFSFIQDCKSNAIPMLNEEVPGDGIICKDVLGASRSELHQLILNDIVGFLNQQTEQQANSI</sequence>
<dbReference type="SUPFAM" id="SSF53474">
    <property type="entry name" value="alpha/beta-Hydrolases"/>
    <property type="match status" value="1"/>
</dbReference>
<evidence type="ECO:0000313" key="6">
    <source>
        <dbReference type="EMBL" id="MEZ8720283.1"/>
    </source>
</evidence>
<dbReference type="PIRSF" id="PIRSF031982">
    <property type="entry name" value="UCP031982_abhydr"/>
    <property type="match status" value="1"/>
</dbReference>
<evidence type="ECO:0000256" key="3">
    <source>
        <dbReference type="ARBA" id="ARBA00023098"/>
    </source>
</evidence>
<dbReference type="Pfam" id="PF12740">
    <property type="entry name" value="PETase"/>
    <property type="match status" value="1"/>
</dbReference>
<evidence type="ECO:0000256" key="2">
    <source>
        <dbReference type="ARBA" id="ARBA00022963"/>
    </source>
</evidence>
<keyword evidence="2" id="KW-0442">Lipid degradation</keyword>
<dbReference type="InterPro" id="IPR016986">
    <property type="entry name" value="UCP031982_abhydr"/>
</dbReference>
<comment type="caution">
    <text evidence="6">The sequence shown here is derived from an EMBL/GenBank/DDBJ whole genome shotgun (WGS) entry which is preliminary data.</text>
</comment>
<feature type="domain" description="PET hydrolase/cutinase-like" evidence="5">
    <location>
        <begin position="71"/>
        <end position="173"/>
    </location>
</feature>
<evidence type="ECO:0000259" key="5">
    <source>
        <dbReference type="Pfam" id="PF12740"/>
    </source>
</evidence>
<dbReference type="Gene3D" id="3.40.50.1820">
    <property type="entry name" value="alpha/beta hydrolase"/>
    <property type="match status" value="1"/>
</dbReference>
<dbReference type="PANTHER" id="PTHR10272:SF0">
    <property type="entry name" value="PLATELET-ACTIVATING FACTOR ACETYLHYDROLASE"/>
    <property type="match status" value="1"/>
</dbReference>
<dbReference type="Proteomes" id="UP001570071">
    <property type="component" value="Unassembled WGS sequence"/>
</dbReference>
<feature type="chain" id="PRO_5047144405" evidence="4">
    <location>
        <begin position="21"/>
        <end position="347"/>
    </location>
</feature>
<keyword evidence="4" id="KW-0732">Signal</keyword>
<dbReference type="InterPro" id="IPR041127">
    <property type="entry name" value="PET_hydrolase/cutinase-like"/>
</dbReference>
<keyword evidence="3" id="KW-0443">Lipid metabolism</keyword>
<name>A0ABV4MT05_9VIBR</name>
<evidence type="ECO:0000313" key="7">
    <source>
        <dbReference type="Proteomes" id="UP001570071"/>
    </source>
</evidence>
<gene>
    <name evidence="6" type="ORF">AB6D66_04330</name>
</gene>
<dbReference type="InterPro" id="IPR029058">
    <property type="entry name" value="AB_hydrolase_fold"/>
</dbReference>
<reference evidence="6 7" key="1">
    <citation type="journal article" date="2024" name="ISME J.">
        <title>Tailless and filamentous prophages are predominant in marine Vibrio.</title>
        <authorList>
            <person name="Steensen K."/>
            <person name="Seneca J."/>
            <person name="Bartlau N."/>
            <person name="Yu X.A."/>
            <person name="Hussain F.A."/>
            <person name="Polz M.F."/>
        </authorList>
    </citation>
    <scope>NUCLEOTIDE SEQUENCE [LARGE SCALE GENOMIC DNA]</scope>
    <source>
        <strain evidence="6 7">10N.239.312.F12</strain>
    </source>
</reference>
<organism evidence="6 7">
    <name type="scientific">Vibrio pomeroyi</name>
    <dbReference type="NCBI Taxonomy" id="198832"/>
    <lineage>
        <taxon>Bacteria</taxon>
        <taxon>Pseudomonadati</taxon>
        <taxon>Pseudomonadota</taxon>
        <taxon>Gammaproteobacteria</taxon>
        <taxon>Vibrionales</taxon>
        <taxon>Vibrionaceae</taxon>
        <taxon>Vibrio</taxon>
    </lineage>
</organism>